<feature type="transmembrane region" description="Helical" evidence="5">
    <location>
        <begin position="99"/>
        <end position="120"/>
    </location>
</feature>
<organism evidence="6 7">
    <name type="scientific">Mycolicibacterium hodleri</name>
    <dbReference type="NCBI Taxonomy" id="49897"/>
    <lineage>
        <taxon>Bacteria</taxon>
        <taxon>Bacillati</taxon>
        <taxon>Actinomycetota</taxon>
        <taxon>Actinomycetes</taxon>
        <taxon>Mycobacteriales</taxon>
        <taxon>Mycobacteriaceae</taxon>
        <taxon>Mycolicibacterium</taxon>
    </lineage>
</organism>
<dbReference type="InterPro" id="IPR001940">
    <property type="entry name" value="Peptidase_S1C"/>
</dbReference>
<keyword evidence="6" id="KW-0378">Hydrolase</keyword>
<proteinExistence type="predicted"/>
<dbReference type="Proteomes" id="UP000315759">
    <property type="component" value="Unassembled WGS sequence"/>
</dbReference>
<keyword evidence="7" id="KW-1185">Reference proteome</keyword>
<dbReference type="EMBL" id="VIFX01000053">
    <property type="protein sequence ID" value="TQR83023.1"/>
    <property type="molecule type" value="Genomic_DNA"/>
</dbReference>
<comment type="subcellular location">
    <subcellularLocation>
        <location evidence="1">Membrane</location>
        <topology evidence="1">Multi-pass membrane protein</topology>
    </subcellularLocation>
</comment>
<gene>
    <name evidence="6" type="primary">marP</name>
    <name evidence="6" type="ORF">D8S82_29150</name>
</gene>
<sequence>MTSSQWLDLAVLAIAFVAAISGWRSGALGSLLSFVGVILGAVAGVLLAPHVVGHVDGPRTKLFVALFLILGLVVIGEIAGVVLGRAVRGAIRNGGLRTVDSVVGVALQLVAVLVAAWLLATPLTSSDQPDLAAAVRGSRVLSTVDQAAPAWLKRVPTRLSSLLDTSGLPDVLQPFGRTPIVNVDAPDAALASDPVVAATRPSVLKIRGVATSCQKVLEGSGFVVAPNRVMSNAHVVAGSESVTVESEGKTYDATVVSYDPNADISILDVPDLPAAPLQFDMQEAPTGTDAVVMGYPGGGEFTATPGRIREIIQLNGPDIYHTNTVTREVYTIRGTVRQGNSGGPLIDKDGKVLGVVFGAAVDDADTGFVLTSHEVEKQMAKVGNTQRVSTDTCIS</sequence>
<dbReference type="EC" id="3.4.21.-" evidence="6"/>
<dbReference type="InterPro" id="IPR043504">
    <property type="entry name" value="Peptidase_S1_PA_chymotrypsin"/>
</dbReference>
<keyword evidence="6" id="KW-0645">Protease</keyword>
<dbReference type="GO" id="GO:0006508">
    <property type="term" value="P:proteolysis"/>
    <property type="evidence" value="ECO:0007669"/>
    <property type="project" value="UniProtKB-KW"/>
</dbReference>
<evidence type="ECO:0000256" key="2">
    <source>
        <dbReference type="ARBA" id="ARBA00022692"/>
    </source>
</evidence>
<feature type="transmembrane region" description="Helical" evidence="5">
    <location>
        <begin position="6"/>
        <end position="23"/>
    </location>
</feature>
<feature type="transmembrane region" description="Helical" evidence="5">
    <location>
        <begin position="63"/>
        <end position="87"/>
    </location>
</feature>
<evidence type="ECO:0000313" key="7">
    <source>
        <dbReference type="Proteomes" id="UP000315759"/>
    </source>
</evidence>
<comment type="caution">
    <text evidence="6">The sequence shown here is derived from an EMBL/GenBank/DDBJ whole genome shotgun (WGS) entry which is preliminary data.</text>
</comment>
<dbReference type="SUPFAM" id="SSF50494">
    <property type="entry name" value="Trypsin-like serine proteases"/>
    <property type="match status" value="1"/>
</dbReference>
<dbReference type="GO" id="GO:0016020">
    <property type="term" value="C:membrane"/>
    <property type="evidence" value="ECO:0007669"/>
    <property type="project" value="UniProtKB-SubCell"/>
</dbReference>
<reference evidence="6 7" key="1">
    <citation type="submission" date="2018-10" db="EMBL/GenBank/DDBJ databases">
        <title>Draft genome of Mycobacterium hodleri strain B.</title>
        <authorList>
            <person name="Amande T.J."/>
            <person name="Mcgenity T.J."/>
        </authorList>
    </citation>
    <scope>NUCLEOTIDE SEQUENCE [LARGE SCALE GENOMIC DNA]</scope>
    <source>
        <strain evidence="6 7">B</strain>
    </source>
</reference>
<evidence type="ECO:0000256" key="3">
    <source>
        <dbReference type="ARBA" id="ARBA00022989"/>
    </source>
</evidence>
<dbReference type="GO" id="GO:0009403">
    <property type="term" value="P:toxin biosynthetic process"/>
    <property type="evidence" value="ECO:0007669"/>
    <property type="project" value="InterPro"/>
</dbReference>
<evidence type="ECO:0000256" key="1">
    <source>
        <dbReference type="ARBA" id="ARBA00004141"/>
    </source>
</evidence>
<keyword evidence="3 5" id="KW-1133">Transmembrane helix</keyword>
<dbReference type="Gene3D" id="2.40.10.10">
    <property type="entry name" value="Trypsin-like serine proteases"/>
    <property type="match status" value="2"/>
</dbReference>
<evidence type="ECO:0000256" key="4">
    <source>
        <dbReference type="ARBA" id="ARBA00023136"/>
    </source>
</evidence>
<keyword evidence="2 5" id="KW-0812">Transmembrane</keyword>
<dbReference type="NCBIfam" id="NF033740">
    <property type="entry name" value="MarP_fam_protase"/>
    <property type="match status" value="1"/>
</dbReference>
<dbReference type="InterPro" id="IPR009003">
    <property type="entry name" value="Peptidase_S1_PA"/>
</dbReference>
<feature type="transmembrane region" description="Helical" evidence="5">
    <location>
        <begin position="30"/>
        <end position="51"/>
    </location>
</feature>
<dbReference type="InterPro" id="IPR047680">
    <property type="entry name" value="MarP-like"/>
</dbReference>
<dbReference type="PANTHER" id="PTHR43019:SF23">
    <property type="entry name" value="PROTEASE DO-LIKE 5, CHLOROPLASTIC"/>
    <property type="match status" value="1"/>
</dbReference>
<evidence type="ECO:0000313" key="6">
    <source>
        <dbReference type="EMBL" id="TQR83023.1"/>
    </source>
</evidence>
<name>A0A544VSQ5_9MYCO</name>
<dbReference type="RefSeq" id="WP_142555427.1">
    <property type="nucleotide sequence ID" value="NZ_VIFX01000053.1"/>
</dbReference>
<dbReference type="PANTHER" id="PTHR43019">
    <property type="entry name" value="SERINE ENDOPROTEASE DEGS"/>
    <property type="match status" value="1"/>
</dbReference>
<dbReference type="PRINTS" id="PR00834">
    <property type="entry name" value="PROTEASES2C"/>
</dbReference>
<protein>
    <submittedName>
        <fullName evidence="6">Acid resistance serine protease MarP</fullName>
        <ecNumber evidence="6">3.4.21.-</ecNumber>
    </submittedName>
</protein>
<dbReference type="GO" id="GO:0004252">
    <property type="term" value="F:serine-type endopeptidase activity"/>
    <property type="evidence" value="ECO:0007669"/>
    <property type="project" value="InterPro"/>
</dbReference>
<dbReference type="Pfam" id="PF02674">
    <property type="entry name" value="Colicin_V"/>
    <property type="match status" value="1"/>
</dbReference>
<accession>A0A544VSQ5</accession>
<dbReference type="AlphaFoldDB" id="A0A544VSQ5"/>
<dbReference type="Pfam" id="PF13365">
    <property type="entry name" value="Trypsin_2"/>
    <property type="match status" value="1"/>
</dbReference>
<evidence type="ECO:0000256" key="5">
    <source>
        <dbReference type="SAM" id="Phobius"/>
    </source>
</evidence>
<keyword evidence="4 5" id="KW-0472">Membrane</keyword>
<dbReference type="InterPro" id="IPR003825">
    <property type="entry name" value="Colicin-V_CvpA"/>
</dbReference>